<dbReference type="InterPro" id="IPR011576">
    <property type="entry name" value="Pyridox_Oxase_N"/>
</dbReference>
<accession>A0A323V0Q4</accession>
<dbReference type="Gene3D" id="2.30.110.10">
    <property type="entry name" value="Electron Transport, Fmn-binding Protein, Chain A"/>
    <property type="match status" value="1"/>
</dbReference>
<dbReference type="Proteomes" id="UP000248259">
    <property type="component" value="Unassembled WGS sequence"/>
</dbReference>
<dbReference type="InterPro" id="IPR012349">
    <property type="entry name" value="Split_barrel_FMN-bd"/>
</dbReference>
<dbReference type="PANTHER" id="PTHR13343:SF24">
    <property type="entry name" value="OS07G0573800 PROTEIN"/>
    <property type="match status" value="1"/>
</dbReference>
<protein>
    <submittedName>
        <fullName evidence="2">Pyridoxamine 5'-phosphate oxidase</fullName>
    </submittedName>
</protein>
<dbReference type="EMBL" id="QKOE01000001">
    <property type="protein sequence ID" value="PZA18419.1"/>
    <property type="molecule type" value="Genomic_DNA"/>
</dbReference>
<dbReference type="AlphaFoldDB" id="A0A323V0Q4"/>
<dbReference type="SUPFAM" id="SSF50475">
    <property type="entry name" value="FMN-binding split barrel"/>
    <property type="match status" value="1"/>
</dbReference>
<dbReference type="Pfam" id="PF01243">
    <property type="entry name" value="PNPOx_N"/>
    <property type="match status" value="1"/>
</dbReference>
<sequence length="216" mass="24123">MKLLPEPPLTLLHLCGYGTLATHSIALPGYPFATVIPYALDAAHNPVLCISALAEHTKNVLADPRVSLSVVQPGADDVQDTARLTLVADAERFEPNEALRARYLRYLPKTEDLLALDFMFFRLRPKRIRYIGGVGRMGWVEEADWAALPMLSTELEEQFLKDTRSQLSVQVKLLGADCFGIDYEVKGERHRQRFPDAPLTAERFATAAPRFAAELC</sequence>
<dbReference type="OrthoDB" id="9776211at2"/>
<gene>
    <name evidence="2" type="ORF">DNK49_02500</name>
</gene>
<comment type="caution">
    <text evidence="2">The sequence shown here is derived from an EMBL/GenBank/DDBJ whole genome shotgun (WGS) entry which is preliminary data.</text>
</comment>
<proteinExistence type="predicted"/>
<dbReference type="GO" id="GO:0005737">
    <property type="term" value="C:cytoplasm"/>
    <property type="evidence" value="ECO:0007669"/>
    <property type="project" value="UniProtKB-ARBA"/>
</dbReference>
<dbReference type="RefSeq" id="WP_110522720.1">
    <property type="nucleotide sequence ID" value="NZ_QKOE01000001.1"/>
</dbReference>
<name>A0A323V0Q4_9RHOO</name>
<evidence type="ECO:0000313" key="2">
    <source>
        <dbReference type="EMBL" id="PZA18419.1"/>
    </source>
</evidence>
<reference evidence="2 3" key="1">
    <citation type="submission" date="2018-06" db="EMBL/GenBank/DDBJ databases">
        <title>Azoarcus communis strain SWub3 genome.</title>
        <authorList>
            <person name="Zorraquino Salvo V."/>
            <person name="Toubiana D."/>
            <person name="Blumwald E."/>
        </authorList>
    </citation>
    <scope>NUCLEOTIDE SEQUENCE [LARGE SCALE GENOMIC DNA]</scope>
    <source>
        <strain evidence="2 3">SWub3</strain>
    </source>
</reference>
<evidence type="ECO:0000259" key="1">
    <source>
        <dbReference type="Pfam" id="PF01243"/>
    </source>
</evidence>
<evidence type="ECO:0000313" key="3">
    <source>
        <dbReference type="Proteomes" id="UP000248259"/>
    </source>
</evidence>
<dbReference type="PANTHER" id="PTHR13343">
    <property type="entry name" value="CREG1 PROTEIN"/>
    <property type="match status" value="1"/>
</dbReference>
<keyword evidence="3" id="KW-1185">Reference proteome</keyword>
<feature type="domain" description="Pyridoxamine 5'-phosphate oxidase N-terminal" evidence="1">
    <location>
        <begin position="11"/>
        <end position="131"/>
    </location>
</feature>
<organism evidence="2 3">
    <name type="scientific">Parazoarcus communis SWub3 = DSM 12120</name>
    <dbReference type="NCBI Taxonomy" id="1121029"/>
    <lineage>
        <taxon>Bacteria</taxon>
        <taxon>Pseudomonadati</taxon>
        <taxon>Pseudomonadota</taxon>
        <taxon>Betaproteobacteria</taxon>
        <taxon>Rhodocyclales</taxon>
        <taxon>Zoogloeaceae</taxon>
        <taxon>Parazoarcus</taxon>
    </lineage>
</organism>